<dbReference type="Proteomes" id="UP001153714">
    <property type="component" value="Chromosome 18"/>
</dbReference>
<proteinExistence type="predicted"/>
<evidence type="ECO:0000313" key="1">
    <source>
        <dbReference type="EMBL" id="CAG9787970.1"/>
    </source>
</evidence>
<dbReference type="AlphaFoldDB" id="A0A9N9R231"/>
<keyword evidence="2" id="KW-1185">Reference proteome</keyword>
<dbReference type="OrthoDB" id="428159at2759"/>
<name>A0A9N9R231_9NEOP</name>
<evidence type="ECO:0000313" key="2">
    <source>
        <dbReference type="Proteomes" id="UP001153714"/>
    </source>
</evidence>
<organism evidence="1 2">
    <name type="scientific">Diatraea saccharalis</name>
    <name type="common">sugarcane borer</name>
    <dbReference type="NCBI Taxonomy" id="40085"/>
    <lineage>
        <taxon>Eukaryota</taxon>
        <taxon>Metazoa</taxon>
        <taxon>Ecdysozoa</taxon>
        <taxon>Arthropoda</taxon>
        <taxon>Hexapoda</taxon>
        <taxon>Insecta</taxon>
        <taxon>Pterygota</taxon>
        <taxon>Neoptera</taxon>
        <taxon>Endopterygota</taxon>
        <taxon>Lepidoptera</taxon>
        <taxon>Glossata</taxon>
        <taxon>Ditrysia</taxon>
        <taxon>Pyraloidea</taxon>
        <taxon>Crambidae</taxon>
        <taxon>Crambinae</taxon>
        <taxon>Diatraea</taxon>
    </lineage>
</organism>
<sequence length="82" mass="9203">MKPESDPPVPSGATKFSYSVRASSISLKLCHLDCALLEMRLSGLESDCVFRANDRCIFRLYLSSLHIDDMSDATLYPKVLYL</sequence>
<gene>
    <name evidence="1" type="ORF">DIATSA_LOCUS5814</name>
</gene>
<reference evidence="1" key="1">
    <citation type="submission" date="2021-12" db="EMBL/GenBank/DDBJ databases">
        <authorList>
            <person name="King R."/>
        </authorList>
    </citation>
    <scope>NUCLEOTIDE SEQUENCE</scope>
</reference>
<reference evidence="1" key="2">
    <citation type="submission" date="2022-10" db="EMBL/GenBank/DDBJ databases">
        <authorList>
            <consortium name="ENA_rothamsted_submissions"/>
            <consortium name="culmorum"/>
            <person name="King R."/>
        </authorList>
    </citation>
    <scope>NUCLEOTIDE SEQUENCE</scope>
</reference>
<dbReference type="EMBL" id="OU893349">
    <property type="protein sequence ID" value="CAG9787970.1"/>
    <property type="molecule type" value="Genomic_DNA"/>
</dbReference>
<accession>A0A9N9R231</accession>
<protein>
    <submittedName>
        <fullName evidence="1">Uncharacterized protein</fullName>
    </submittedName>
</protein>